<dbReference type="PANTHER" id="PTHR42924">
    <property type="entry name" value="EXONUCLEASE"/>
    <property type="match status" value="1"/>
</dbReference>
<dbReference type="CDD" id="cd07438">
    <property type="entry name" value="PHP_HisPPase_AMP"/>
    <property type="match status" value="1"/>
</dbReference>
<dbReference type="InterPro" id="IPR052018">
    <property type="entry name" value="PHP_domain"/>
</dbReference>
<dbReference type="PANTHER" id="PTHR42924:SF3">
    <property type="entry name" value="POLYMERASE_HISTIDINOL PHOSPHATASE N-TERMINAL DOMAIN-CONTAINING PROTEIN"/>
    <property type="match status" value="1"/>
</dbReference>
<dbReference type="InterPro" id="IPR003141">
    <property type="entry name" value="Pol/His_phosphatase_N"/>
</dbReference>
<dbReference type="InterPro" id="IPR004013">
    <property type="entry name" value="PHP_dom"/>
</dbReference>
<name>A0A7C2P9D4_UNCW3</name>
<protein>
    <recommendedName>
        <fullName evidence="1">Polymerase/histidinol phosphatase N-terminal domain-containing protein</fullName>
    </recommendedName>
</protein>
<reference evidence="2" key="1">
    <citation type="journal article" date="2020" name="mSystems">
        <title>Genome- and Community-Level Interaction Insights into Carbon Utilization and Element Cycling Functions of Hydrothermarchaeota in Hydrothermal Sediment.</title>
        <authorList>
            <person name="Zhou Z."/>
            <person name="Liu Y."/>
            <person name="Xu W."/>
            <person name="Pan J."/>
            <person name="Luo Z.H."/>
            <person name="Li M."/>
        </authorList>
    </citation>
    <scope>NUCLEOTIDE SEQUENCE [LARGE SCALE GENOMIC DNA]</scope>
    <source>
        <strain evidence="2">SpSt-34</strain>
        <strain evidence="3">SpSt-69</strain>
    </source>
</reference>
<dbReference type="Gene3D" id="1.10.150.650">
    <property type="match status" value="1"/>
</dbReference>
<dbReference type="GO" id="GO:0004534">
    <property type="term" value="F:5'-3' RNA exonuclease activity"/>
    <property type="evidence" value="ECO:0007669"/>
    <property type="project" value="TreeGrafter"/>
</dbReference>
<dbReference type="SMART" id="SM00481">
    <property type="entry name" value="POLIIIAc"/>
    <property type="match status" value="1"/>
</dbReference>
<proteinExistence type="predicted"/>
<accession>A0A7C2P9D4</accession>
<dbReference type="EMBL" id="DTDJ01000011">
    <property type="protein sequence ID" value="HGL16884.1"/>
    <property type="molecule type" value="Genomic_DNA"/>
</dbReference>
<organism evidence="2">
    <name type="scientific">candidate division WOR-3 bacterium</name>
    <dbReference type="NCBI Taxonomy" id="2052148"/>
    <lineage>
        <taxon>Bacteria</taxon>
        <taxon>Bacteria division WOR-3</taxon>
    </lineage>
</organism>
<comment type="caution">
    <text evidence="2">The sequence shown here is derived from an EMBL/GenBank/DDBJ whole genome shotgun (WGS) entry which is preliminary data.</text>
</comment>
<sequence length="272" mass="30876">MQRCDLHTHTTKSDGVYSPRELVYLLYSKGIKVFSITDHDSVEALAEAEVESLKLNMELIPGVELSAEYKGEEVHVLGYFIDVNSEYLISYLETFRKARKERFWKMVEKLKELGIEINPDISKFEENKAIGRPHIARELLEKGFVSSMEEAFEKYIGDSGPAYVKKFKISVEEAIDIIHKSGGIAILAHPGILNRMDEVIDISILKGIDGIEVFHPKNPNYVEDKLKEIAFKNGLLITGGTDFHGDLEGQGYPLDFNLYCDFSGKRIDVVRR</sequence>
<evidence type="ECO:0000313" key="3">
    <source>
        <dbReference type="EMBL" id="HGL16884.1"/>
    </source>
</evidence>
<dbReference type="GO" id="GO:0035312">
    <property type="term" value="F:5'-3' DNA exonuclease activity"/>
    <property type="evidence" value="ECO:0007669"/>
    <property type="project" value="TreeGrafter"/>
</dbReference>
<dbReference type="Pfam" id="PF02811">
    <property type="entry name" value="PHP"/>
    <property type="match status" value="1"/>
</dbReference>
<evidence type="ECO:0000259" key="1">
    <source>
        <dbReference type="SMART" id="SM00481"/>
    </source>
</evidence>
<dbReference type="InterPro" id="IPR016195">
    <property type="entry name" value="Pol/histidinol_Pase-like"/>
</dbReference>
<evidence type="ECO:0000313" key="2">
    <source>
        <dbReference type="EMBL" id="HEN27697.1"/>
    </source>
</evidence>
<gene>
    <name evidence="2" type="ORF">ENQ77_03350</name>
    <name evidence="3" type="ORF">ENU66_00865</name>
</gene>
<dbReference type="AlphaFoldDB" id="A0A7C2P9D4"/>
<dbReference type="Gene3D" id="3.20.20.140">
    <property type="entry name" value="Metal-dependent hydrolases"/>
    <property type="match status" value="1"/>
</dbReference>
<dbReference type="SUPFAM" id="SSF89550">
    <property type="entry name" value="PHP domain-like"/>
    <property type="match status" value="1"/>
</dbReference>
<dbReference type="EMBL" id="DSOL01000096">
    <property type="protein sequence ID" value="HEN27697.1"/>
    <property type="molecule type" value="Genomic_DNA"/>
</dbReference>
<feature type="domain" description="Polymerase/histidinol phosphatase N-terminal" evidence="1">
    <location>
        <begin position="4"/>
        <end position="69"/>
    </location>
</feature>